<accession>A0AAE3P034</accession>
<dbReference type="Gene3D" id="1.10.10.10">
    <property type="entry name" value="Winged helix-like DNA-binding domain superfamily/Winged helix DNA-binding domain"/>
    <property type="match status" value="1"/>
</dbReference>
<keyword evidence="2" id="KW-0808">Transferase</keyword>
<keyword evidence="8" id="KW-1185">Reference proteome</keyword>
<evidence type="ECO:0000313" key="8">
    <source>
        <dbReference type="Proteomes" id="UP001221302"/>
    </source>
</evidence>
<feature type="domain" description="O-methyltransferase dimerisation" evidence="6">
    <location>
        <begin position="17"/>
        <end position="91"/>
    </location>
</feature>
<evidence type="ECO:0000256" key="1">
    <source>
        <dbReference type="ARBA" id="ARBA00022603"/>
    </source>
</evidence>
<dbReference type="SUPFAM" id="SSF46785">
    <property type="entry name" value="Winged helix' DNA-binding domain"/>
    <property type="match status" value="1"/>
</dbReference>
<dbReference type="InterPro" id="IPR036390">
    <property type="entry name" value="WH_DNA-bd_sf"/>
</dbReference>
<sequence length="330" mass="37850">MNNTNNELLTQQKIREIAYAFQSSRILLTAFELDLFTYLDKHLLTSEQLAVELNCNSKSLERLLNALVGLGLLRKVKNKFYNTEAASNYLVKGKNEFLGNLYHTNDLWRSWSNLTDVVKSGKKETNKKSDDNWKENFIAAMHFRAIKESKILASMLDLQNVKTMLDVGGGSGIFSMAFIEKNNNIKSTIFDLPHIIPITKKYVNEFQLKENITFQEGNYLNDDFKNTFDLIFLSSVVHINSFDQNMALIQKCCNSLNKGGQIIIKDWIMNENKTEPFGGTLFSINMLVGSEFGDTYSEKEMKDWYLNAGINKIERKSSSFGWNLLIGYKE</sequence>
<name>A0AAE3P034_9BACT</name>
<dbReference type="InterPro" id="IPR001077">
    <property type="entry name" value="COMT_C"/>
</dbReference>
<dbReference type="Pfam" id="PF00891">
    <property type="entry name" value="Methyltransf_2"/>
    <property type="match status" value="1"/>
</dbReference>
<dbReference type="PANTHER" id="PTHR11746">
    <property type="entry name" value="O-METHYLTRANSFERASE"/>
    <property type="match status" value="1"/>
</dbReference>
<keyword evidence="3" id="KW-0949">S-adenosyl-L-methionine</keyword>
<evidence type="ECO:0000256" key="3">
    <source>
        <dbReference type="ARBA" id="ARBA00022691"/>
    </source>
</evidence>
<dbReference type="InterPro" id="IPR016461">
    <property type="entry name" value="COMT-like"/>
</dbReference>
<dbReference type="InterPro" id="IPR012967">
    <property type="entry name" value="COMT_dimerisation"/>
</dbReference>
<protein>
    <submittedName>
        <fullName evidence="7">Methyltransferase</fullName>
    </submittedName>
</protein>
<gene>
    <name evidence="7" type="ORF">P0M35_07155</name>
</gene>
<dbReference type="EMBL" id="JARGDL010000008">
    <property type="protein sequence ID" value="MDF1611922.1"/>
    <property type="molecule type" value="Genomic_DNA"/>
</dbReference>
<reference evidence="7" key="1">
    <citation type="submission" date="2023-03" db="EMBL/GenBank/DDBJ databases">
        <title>Stygiobacter electus gen. nov., sp. nov., facultatively anaerobic thermotolerant bacterium of the class Ignavibacteria from a well of Yessentuki mineral water deposit.</title>
        <authorList>
            <person name="Podosokorskaya O.A."/>
            <person name="Elcheninov A.G."/>
            <person name="Petrova N.F."/>
            <person name="Zavarzina D.G."/>
            <person name="Kublanov I.V."/>
            <person name="Merkel A.Y."/>
        </authorList>
    </citation>
    <scope>NUCLEOTIDE SEQUENCE</scope>
    <source>
        <strain evidence="7">09-Me</strain>
    </source>
</reference>
<keyword evidence="1 7" id="KW-0489">Methyltransferase</keyword>
<proteinExistence type="predicted"/>
<dbReference type="PROSITE" id="PS51683">
    <property type="entry name" value="SAM_OMT_II"/>
    <property type="match status" value="1"/>
</dbReference>
<dbReference type="GO" id="GO:0008171">
    <property type="term" value="F:O-methyltransferase activity"/>
    <property type="evidence" value="ECO:0007669"/>
    <property type="project" value="InterPro"/>
</dbReference>
<dbReference type="GO" id="GO:0046983">
    <property type="term" value="F:protein dimerization activity"/>
    <property type="evidence" value="ECO:0007669"/>
    <property type="project" value="InterPro"/>
</dbReference>
<evidence type="ECO:0000256" key="2">
    <source>
        <dbReference type="ARBA" id="ARBA00022679"/>
    </source>
</evidence>
<evidence type="ECO:0000259" key="6">
    <source>
        <dbReference type="Pfam" id="PF08100"/>
    </source>
</evidence>
<dbReference type="Proteomes" id="UP001221302">
    <property type="component" value="Unassembled WGS sequence"/>
</dbReference>
<dbReference type="PIRSF" id="PIRSF005739">
    <property type="entry name" value="O-mtase"/>
    <property type="match status" value="1"/>
</dbReference>
<feature type="active site" description="Proton acceptor" evidence="4">
    <location>
        <position position="238"/>
    </location>
</feature>
<dbReference type="SUPFAM" id="SSF53335">
    <property type="entry name" value="S-adenosyl-L-methionine-dependent methyltransferases"/>
    <property type="match status" value="1"/>
</dbReference>
<dbReference type="InterPro" id="IPR029063">
    <property type="entry name" value="SAM-dependent_MTases_sf"/>
</dbReference>
<dbReference type="RefSeq" id="WP_321535690.1">
    <property type="nucleotide sequence ID" value="NZ_JARGDL010000008.1"/>
</dbReference>
<dbReference type="GO" id="GO:0032259">
    <property type="term" value="P:methylation"/>
    <property type="evidence" value="ECO:0007669"/>
    <property type="project" value="UniProtKB-KW"/>
</dbReference>
<feature type="domain" description="O-methyltransferase C-terminal" evidence="5">
    <location>
        <begin position="127"/>
        <end position="309"/>
    </location>
</feature>
<dbReference type="CDD" id="cd02440">
    <property type="entry name" value="AdoMet_MTases"/>
    <property type="match status" value="1"/>
</dbReference>
<evidence type="ECO:0000313" key="7">
    <source>
        <dbReference type="EMBL" id="MDF1611922.1"/>
    </source>
</evidence>
<evidence type="ECO:0000259" key="5">
    <source>
        <dbReference type="Pfam" id="PF00891"/>
    </source>
</evidence>
<dbReference type="AlphaFoldDB" id="A0AAE3P034"/>
<evidence type="ECO:0000256" key="4">
    <source>
        <dbReference type="PIRSR" id="PIRSR005739-1"/>
    </source>
</evidence>
<dbReference type="Gene3D" id="3.40.50.150">
    <property type="entry name" value="Vaccinia Virus protein VP39"/>
    <property type="match status" value="1"/>
</dbReference>
<organism evidence="7 8">
    <name type="scientific">Stygiobacter electus</name>
    <dbReference type="NCBI Taxonomy" id="3032292"/>
    <lineage>
        <taxon>Bacteria</taxon>
        <taxon>Pseudomonadati</taxon>
        <taxon>Ignavibacteriota</taxon>
        <taxon>Ignavibacteria</taxon>
        <taxon>Ignavibacteriales</taxon>
        <taxon>Melioribacteraceae</taxon>
        <taxon>Stygiobacter</taxon>
    </lineage>
</organism>
<comment type="caution">
    <text evidence="7">The sequence shown here is derived from an EMBL/GenBank/DDBJ whole genome shotgun (WGS) entry which is preliminary data.</text>
</comment>
<dbReference type="Pfam" id="PF08100">
    <property type="entry name" value="Dimerisation"/>
    <property type="match status" value="1"/>
</dbReference>
<dbReference type="InterPro" id="IPR036388">
    <property type="entry name" value="WH-like_DNA-bd_sf"/>
</dbReference>